<evidence type="ECO:0000259" key="1">
    <source>
        <dbReference type="PROSITE" id="PS50943"/>
    </source>
</evidence>
<feature type="domain" description="HTH cro/C1-type" evidence="1">
    <location>
        <begin position="16"/>
        <end position="72"/>
    </location>
</feature>
<evidence type="ECO:0000313" key="2">
    <source>
        <dbReference type="EMBL" id="MFC1402819.1"/>
    </source>
</evidence>
<dbReference type="RefSeq" id="WP_084713989.1">
    <property type="nucleotide sequence ID" value="NZ_JBHEZZ010000007.1"/>
</dbReference>
<dbReference type="Pfam" id="PF19054">
    <property type="entry name" value="DUF5753"/>
    <property type="match status" value="1"/>
</dbReference>
<dbReference type="SUPFAM" id="SSF47413">
    <property type="entry name" value="lambda repressor-like DNA-binding domains"/>
    <property type="match status" value="1"/>
</dbReference>
<protein>
    <submittedName>
        <fullName evidence="2">Helix-turn-helix domain-containing protein</fullName>
    </submittedName>
</protein>
<comment type="caution">
    <text evidence="2">The sequence shown here is derived from an EMBL/GenBank/DDBJ whole genome shotgun (WGS) entry which is preliminary data.</text>
</comment>
<dbReference type="InterPro" id="IPR043917">
    <property type="entry name" value="DUF5753"/>
</dbReference>
<reference evidence="2 3" key="1">
    <citation type="submission" date="2024-09" db="EMBL/GenBank/DDBJ databases">
        <authorList>
            <person name="Lee S.D."/>
        </authorList>
    </citation>
    <scope>NUCLEOTIDE SEQUENCE [LARGE SCALE GENOMIC DNA]</scope>
    <source>
        <strain evidence="2 3">N1-5</strain>
    </source>
</reference>
<dbReference type="Pfam" id="PF13560">
    <property type="entry name" value="HTH_31"/>
    <property type="match status" value="1"/>
</dbReference>
<dbReference type="EMBL" id="JBHEZZ010000007">
    <property type="protein sequence ID" value="MFC1402819.1"/>
    <property type="molecule type" value="Genomic_DNA"/>
</dbReference>
<dbReference type="Gene3D" id="1.10.260.40">
    <property type="entry name" value="lambda repressor-like DNA-binding domains"/>
    <property type="match status" value="1"/>
</dbReference>
<dbReference type="InterPro" id="IPR010982">
    <property type="entry name" value="Lambda_DNA-bd_dom_sf"/>
</dbReference>
<dbReference type="InterPro" id="IPR001387">
    <property type="entry name" value="Cro/C1-type_HTH"/>
</dbReference>
<dbReference type="PROSITE" id="PS50943">
    <property type="entry name" value="HTH_CROC1"/>
    <property type="match status" value="1"/>
</dbReference>
<gene>
    <name evidence="2" type="ORF">ACEZDJ_16135</name>
</gene>
<dbReference type="CDD" id="cd00093">
    <property type="entry name" value="HTH_XRE"/>
    <property type="match status" value="1"/>
</dbReference>
<evidence type="ECO:0000313" key="3">
    <source>
        <dbReference type="Proteomes" id="UP001592528"/>
    </source>
</evidence>
<dbReference type="Proteomes" id="UP001592528">
    <property type="component" value="Unassembled WGS sequence"/>
</dbReference>
<dbReference type="SMART" id="SM00530">
    <property type="entry name" value="HTH_XRE"/>
    <property type="match status" value="1"/>
</dbReference>
<keyword evidence="3" id="KW-1185">Reference proteome</keyword>
<organism evidence="2 3">
    <name type="scientific">Streptacidiphilus cavernicola</name>
    <dbReference type="NCBI Taxonomy" id="3342716"/>
    <lineage>
        <taxon>Bacteria</taxon>
        <taxon>Bacillati</taxon>
        <taxon>Actinomycetota</taxon>
        <taxon>Actinomycetes</taxon>
        <taxon>Kitasatosporales</taxon>
        <taxon>Streptomycetaceae</taxon>
        <taxon>Streptacidiphilus</taxon>
    </lineage>
</organism>
<proteinExistence type="predicted"/>
<sequence>MSTDYQQARLSLGVRLRELRVEGGLTGRQLADRLGWTQSKVSKLENGKQTPLLADLAAWAEGTGHPETAAELAGRLRGLETQYRSWRRQLAGGYRAVQEAHQAQARRTQTRKSFDPALIPGLLQTADYARDVLTRYAAIHTAPRDIEAAVQARLGRQEILGDQTRSFRFLLWEGALRARPCSAAVLSAQLDRVAARLGSGHVRVGIVPFEADMNVPAGVGFSVHDDELVITEAWHAEMWLDDPEDVALHLRAWEARLRPGEWCTGFHLIRGFVTGSVGSAHS</sequence>
<accession>A0ABV6UMZ1</accession>
<name>A0ABV6UMZ1_9ACTN</name>